<dbReference type="SUPFAM" id="SSF57997">
    <property type="entry name" value="Tropomyosin"/>
    <property type="match status" value="1"/>
</dbReference>
<keyword evidence="1" id="KW-0175">Coiled coil</keyword>
<gene>
    <name evidence="3" type="ORF">NA56DRAFT_455336</name>
</gene>
<proteinExistence type="predicted"/>
<feature type="domain" description="FAD-binding PCMH-type" evidence="2">
    <location>
        <begin position="357"/>
        <end position="560"/>
    </location>
</feature>
<dbReference type="Gene3D" id="1.10.287.950">
    <property type="entry name" value="Methyl-accepting chemotaxis protein"/>
    <property type="match status" value="1"/>
</dbReference>
<dbReference type="InterPro" id="IPR036318">
    <property type="entry name" value="FAD-bd_PCMH-like_sf"/>
</dbReference>
<evidence type="ECO:0000313" key="4">
    <source>
        <dbReference type="Proteomes" id="UP000235672"/>
    </source>
</evidence>
<reference evidence="3 4" key="1">
    <citation type="submission" date="2016-05" db="EMBL/GenBank/DDBJ databases">
        <title>A degradative enzymes factory behind the ericoid mycorrhizal symbiosis.</title>
        <authorList>
            <consortium name="DOE Joint Genome Institute"/>
            <person name="Martino E."/>
            <person name="Morin E."/>
            <person name="Grelet G."/>
            <person name="Kuo A."/>
            <person name="Kohler A."/>
            <person name="Daghino S."/>
            <person name="Barry K."/>
            <person name="Choi C."/>
            <person name="Cichocki N."/>
            <person name="Clum A."/>
            <person name="Copeland A."/>
            <person name="Hainaut M."/>
            <person name="Haridas S."/>
            <person name="Labutti K."/>
            <person name="Lindquist E."/>
            <person name="Lipzen A."/>
            <person name="Khouja H.-R."/>
            <person name="Murat C."/>
            <person name="Ohm R."/>
            <person name="Olson A."/>
            <person name="Spatafora J."/>
            <person name="Veneault-Fourrey C."/>
            <person name="Henrissat B."/>
            <person name="Grigoriev I."/>
            <person name="Martin F."/>
            <person name="Perotto S."/>
        </authorList>
    </citation>
    <scope>NUCLEOTIDE SEQUENCE [LARGE SCALE GENOMIC DNA]</scope>
    <source>
        <strain evidence="3 4">UAMH 7357</strain>
    </source>
</reference>
<dbReference type="OrthoDB" id="610608at2759"/>
<sequence>MGSSSPPPKKLDSLLPPPPKENLVSHFILEEIVDHIGLIQDDFPHVDVQLLREHLRQIKNKNVGPLSHLRGFLKVFEKTKVFQDAFAELDNGMKIQLSTFMAGGGQEIVLAAGGKGNTFHLPPSPAVKHHFKELVQKAEDKVEEMLHHENHTNGINGTNGIAIRAVQKVQKKVEKAQEQVEKVQENLEKVQKKVEKVQEKVEKVQEKVENVQAKVEKLHAKVETILHHEDHSHVVNEDATNGDVDAYAVKEAINEHVGKAKDDLKKFFHHEKQSSADSAIFIQSPVVEEHAVVEPAMDDLAVKEITNGNTVDGVVTNGHLEESVSSTDEFPRIYEDHSETKTMEVYGNKEFQNWGQTVNNTPRWTFVPKRVLGLQNLVKWAKRYGFRVRCGGYRHSWSDTFSQEKHILVSLLNLEEVTKIPDAMSIEVHPEYEDPTNDLKVIKLGGPPGVVASQADKQLVRVGVSVTNEQFRRWAVGNDKWTLPVDVILVEVTIGGVNGPICHGAGRSHQTVNDYVRAVEYVDANGERQTISDPEHLKAAAGHFGLMGVVTHITYELDKMRYAVLKPVKPDISLAIPPLDLKEIPIALRKTFTEKQRKEALEEFTKRASEHYYSEWFWFTRSQQAWVNTWNPTDDKAHLEDYPSPFLTLIQWVEGWLGMVMTTSPFFHVLPGRWQAEILATFGMVNLPPFGFPNFQQNEPAKPIVTAIPNALHFRRGIQNMRVRDLEFQIPIPGLPEDPSKPDFSVVQRAWWDIINLTYEDKDCPMRLTMELRIMGDSKLIMAPQNGNRHGTASIEVLSIEDAVTDGEWYPFCQRVADKWLSYKDENGKPLNVRPHWAKEWEKINFRGKPALQYLKEDAYRDAIPKFKATLSEIGELQGWDLNDLQKRFSNPLWDELIYS</sequence>
<dbReference type="AlphaFoldDB" id="A0A2J6QET5"/>
<evidence type="ECO:0000256" key="1">
    <source>
        <dbReference type="SAM" id="Coils"/>
    </source>
</evidence>
<dbReference type="PANTHER" id="PTHR43762:SF1">
    <property type="entry name" value="D-ARABINONO-1,4-LACTONE OXIDASE"/>
    <property type="match status" value="1"/>
</dbReference>
<dbReference type="GO" id="GO:0003885">
    <property type="term" value="F:D-arabinono-1,4-lactone oxidase activity"/>
    <property type="evidence" value="ECO:0007669"/>
    <property type="project" value="TreeGrafter"/>
</dbReference>
<dbReference type="Gene3D" id="3.30.43.10">
    <property type="entry name" value="Uridine Diphospho-n-acetylenolpyruvylglucosamine Reductase, domain 2"/>
    <property type="match status" value="1"/>
</dbReference>
<dbReference type="InterPro" id="IPR010031">
    <property type="entry name" value="FAD_lactone_oxidase-like"/>
</dbReference>
<name>A0A2J6QET5_9HELO</name>
<organism evidence="3 4">
    <name type="scientific">Hyaloscypha hepaticicola</name>
    <dbReference type="NCBI Taxonomy" id="2082293"/>
    <lineage>
        <taxon>Eukaryota</taxon>
        <taxon>Fungi</taxon>
        <taxon>Dikarya</taxon>
        <taxon>Ascomycota</taxon>
        <taxon>Pezizomycotina</taxon>
        <taxon>Leotiomycetes</taxon>
        <taxon>Helotiales</taxon>
        <taxon>Hyaloscyphaceae</taxon>
        <taxon>Hyaloscypha</taxon>
    </lineage>
</organism>
<accession>A0A2J6QET5</accession>
<dbReference type="GO" id="GO:0005739">
    <property type="term" value="C:mitochondrion"/>
    <property type="evidence" value="ECO:0007669"/>
    <property type="project" value="TreeGrafter"/>
</dbReference>
<evidence type="ECO:0000259" key="2">
    <source>
        <dbReference type="PROSITE" id="PS51387"/>
    </source>
</evidence>
<feature type="coiled-coil region" evidence="1">
    <location>
        <begin position="159"/>
        <end position="221"/>
    </location>
</feature>
<dbReference type="SUPFAM" id="SSF56176">
    <property type="entry name" value="FAD-binding/transporter-associated domain-like"/>
    <property type="match status" value="1"/>
</dbReference>
<dbReference type="InterPro" id="IPR016166">
    <property type="entry name" value="FAD-bd_PCMH"/>
</dbReference>
<dbReference type="Gene3D" id="3.30.465.10">
    <property type="match status" value="1"/>
</dbReference>
<keyword evidence="4" id="KW-1185">Reference proteome</keyword>
<dbReference type="PANTHER" id="PTHR43762">
    <property type="entry name" value="L-GULONOLACTONE OXIDASE"/>
    <property type="match status" value="1"/>
</dbReference>
<dbReference type="Proteomes" id="UP000235672">
    <property type="component" value="Unassembled WGS sequence"/>
</dbReference>
<protein>
    <recommendedName>
        <fullName evidence="2">FAD-binding PCMH-type domain-containing protein</fullName>
    </recommendedName>
</protein>
<dbReference type="InterPro" id="IPR016169">
    <property type="entry name" value="FAD-bd_PCMH_sub2"/>
</dbReference>
<dbReference type="STRING" id="1745343.A0A2J6QET5"/>
<evidence type="ECO:0000313" key="3">
    <source>
        <dbReference type="EMBL" id="PMD24774.1"/>
    </source>
</evidence>
<dbReference type="InterPro" id="IPR016167">
    <property type="entry name" value="FAD-bd_PCMH_sub1"/>
</dbReference>
<dbReference type="GO" id="GO:0071949">
    <property type="term" value="F:FAD binding"/>
    <property type="evidence" value="ECO:0007669"/>
    <property type="project" value="InterPro"/>
</dbReference>
<dbReference type="EMBL" id="KZ613471">
    <property type="protein sequence ID" value="PMD24774.1"/>
    <property type="molecule type" value="Genomic_DNA"/>
</dbReference>
<dbReference type="PROSITE" id="PS51387">
    <property type="entry name" value="FAD_PCMH"/>
    <property type="match status" value="1"/>
</dbReference>